<dbReference type="AlphaFoldDB" id="A0AAX1Q4P2"/>
<keyword evidence="1" id="KW-1133">Transmembrane helix</keyword>
<organism evidence="2 3">
    <name type="scientific">Priestia endophytica</name>
    <dbReference type="NCBI Taxonomy" id="135735"/>
    <lineage>
        <taxon>Bacteria</taxon>
        <taxon>Bacillati</taxon>
        <taxon>Bacillota</taxon>
        <taxon>Bacilli</taxon>
        <taxon>Bacillales</taxon>
        <taxon>Bacillaceae</taxon>
        <taxon>Priestia</taxon>
    </lineage>
</organism>
<sequence>MKKAILKFVIYFSTFLIGNLIINILFKPHIDFLTVFSTAFGVSLGIATVELYTNKRSKEV</sequence>
<evidence type="ECO:0000313" key="3">
    <source>
        <dbReference type="Proteomes" id="UP000250174"/>
    </source>
</evidence>
<gene>
    <name evidence="2" type="ORF">A3864_18775</name>
</gene>
<accession>A0AAX1Q4P2</accession>
<keyword evidence="1" id="KW-0812">Transmembrane</keyword>
<reference evidence="2 3" key="1">
    <citation type="submission" date="2016-03" db="EMBL/GenBank/DDBJ databases">
        <title>Comparison of Bacillus endophyticus and B. anthracis characteristics using whole genome sequence analysis and microbiological techniques.</title>
        <authorList>
            <person name="Lekota K.E."/>
            <person name="Mafofo J."/>
            <person name="Rees J."/>
            <person name="Muchadeyi F.C."/>
            <person name="Madoroba E."/>
            <person name="Van Heerden H."/>
        </authorList>
    </citation>
    <scope>NUCLEOTIDE SEQUENCE [LARGE SCALE GENOMIC DNA]</scope>
    <source>
        <strain evidence="2 3">3631_10C</strain>
    </source>
</reference>
<comment type="caution">
    <text evidence="2">The sequence shown here is derived from an EMBL/GenBank/DDBJ whole genome shotgun (WGS) entry which is preliminary data.</text>
</comment>
<evidence type="ECO:0000256" key="1">
    <source>
        <dbReference type="SAM" id="Phobius"/>
    </source>
</evidence>
<feature type="transmembrane region" description="Helical" evidence="1">
    <location>
        <begin position="5"/>
        <end position="26"/>
    </location>
</feature>
<evidence type="ECO:0000313" key="2">
    <source>
        <dbReference type="EMBL" id="RAS73666.1"/>
    </source>
</evidence>
<protein>
    <submittedName>
        <fullName evidence="2">Uncharacterized protein</fullName>
    </submittedName>
</protein>
<feature type="transmembrane region" description="Helical" evidence="1">
    <location>
        <begin position="32"/>
        <end position="52"/>
    </location>
</feature>
<proteinExistence type="predicted"/>
<dbReference type="EMBL" id="LVYK01000052">
    <property type="protein sequence ID" value="RAS73666.1"/>
    <property type="molecule type" value="Genomic_DNA"/>
</dbReference>
<name>A0AAX1Q4P2_9BACI</name>
<dbReference type="Proteomes" id="UP000250174">
    <property type="component" value="Unassembled WGS sequence"/>
</dbReference>
<keyword evidence="1" id="KW-0472">Membrane</keyword>